<dbReference type="Pfam" id="PF13451">
    <property type="entry name" value="zf_Tbcl"/>
    <property type="match status" value="1"/>
</dbReference>
<keyword evidence="3" id="KW-1185">Reference proteome</keyword>
<gene>
    <name evidence="2" type="ORF">ACG02S_01890</name>
</gene>
<dbReference type="Proteomes" id="UP001606300">
    <property type="component" value="Unassembled WGS sequence"/>
</dbReference>
<accession>A0ABW7EGP8</accession>
<name>A0ABW7EGP8_9BURK</name>
<evidence type="ECO:0000313" key="3">
    <source>
        <dbReference type="Proteomes" id="UP001606300"/>
    </source>
</evidence>
<dbReference type="InterPro" id="IPR025306">
    <property type="entry name" value="Zn-bnd_dom_prob"/>
</dbReference>
<feature type="domain" description="Probable zinc-binding" evidence="1">
    <location>
        <begin position="3"/>
        <end position="38"/>
    </location>
</feature>
<protein>
    <submittedName>
        <fullName evidence="2">Zinc-ribbon domain containing protein</fullName>
    </submittedName>
</protein>
<dbReference type="EMBL" id="JBIGHY010000001">
    <property type="protein sequence ID" value="MFG6412641.1"/>
    <property type="molecule type" value="Genomic_DNA"/>
</dbReference>
<evidence type="ECO:0000259" key="1">
    <source>
        <dbReference type="Pfam" id="PF13451"/>
    </source>
</evidence>
<proteinExistence type="predicted"/>
<comment type="caution">
    <text evidence="2">The sequence shown here is derived from an EMBL/GenBank/DDBJ whole genome shotgun (WGS) entry which is preliminary data.</text>
</comment>
<evidence type="ECO:0000313" key="2">
    <source>
        <dbReference type="EMBL" id="MFG6412641.1"/>
    </source>
</evidence>
<sequence>MAYECWHCKADCVFTAQDQKHSFEVQNAKINQHRRLCTAMLRGLEPHSQRAA</sequence>
<organism evidence="2 3">
    <name type="scientific">Pelomonas dachongensis</name>
    <dbReference type="NCBI Taxonomy" id="3299029"/>
    <lineage>
        <taxon>Bacteria</taxon>
        <taxon>Pseudomonadati</taxon>
        <taxon>Pseudomonadota</taxon>
        <taxon>Betaproteobacteria</taxon>
        <taxon>Burkholderiales</taxon>
        <taxon>Sphaerotilaceae</taxon>
        <taxon>Roseateles</taxon>
    </lineage>
</organism>
<reference evidence="2 3" key="1">
    <citation type="submission" date="2024-09" db="EMBL/GenBank/DDBJ databases">
        <title>Novel species of the genus Pelomonas and Roseateles isolated from streams.</title>
        <authorList>
            <person name="Lu H."/>
        </authorList>
    </citation>
    <scope>NUCLEOTIDE SEQUENCE [LARGE SCALE GENOMIC DNA]</scope>
    <source>
        <strain evidence="2 3">DC23W</strain>
    </source>
</reference>
<dbReference type="RefSeq" id="WP_394469295.1">
    <property type="nucleotide sequence ID" value="NZ_JBIGHY010000001.1"/>
</dbReference>